<keyword evidence="2" id="KW-0964">Secreted</keyword>
<dbReference type="InterPro" id="IPR037579">
    <property type="entry name" value="FIB_ANG-like"/>
</dbReference>
<accession>A0AAD7RY71</accession>
<reference evidence="6" key="1">
    <citation type="journal article" date="2023" name="Science">
        <title>Genome structures resolve the early diversification of teleost fishes.</title>
        <authorList>
            <person name="Parey E."/>
            <person name="Louis A."/>
            <person name="Montfort J."/>
            <person name="Bouchez O."/>
            <person name="Roques C."/>
            <person name="Iampietro C."/>
            <person name="Lluch J."/>
            <person name="Castinel A."/>
            <person name="Donnadieu C."/>
            <person name="Desvignes T."/>
            <person name="Floi Bucao C."/>
            <person name="Jouanno E."/>
            <person name="Wen M."/>
            <person name="Mejri S."/>
            <person name="Dirks R."/>
            <person name="Jansen H."/>
            <person name="Henkel C."/>
            <person name="Chen W.J."/>
            <person name="Zahm M."/>
            <person name="Cabau C."/>
            <person name="Klopp C."/>
            <person name="Thompson A.W."/>
            <person name="Robinson-Rechavi M."/>
            <person name="Braasch I."/>
            <person name="Lecointre G."/>
            <person name="Bobe J."/>
            <person name="Postlethwait J.H."/>
            <person name="Berthelot C."/>
            <person name="Roest Crollius H."/>
            <person name="Guiguen Y."/>
        </authorList>
    </citation>
    <scope>NUCLEOTIDE SEQUENCE</scope>
    <source>
        <strain evidence="6">NC1722</strain>
    </source>
</reference>
<dbReference type="GO" id="GO:0072377">
    <property type="term" value="P:blood coagulation, common pathway"/>
    <property type="evidence" value="ECO:0007669"/>
    <property type="project" value="TreeGrafter"/>
</dbReference>
<feature type="signal peptide" evidence="4">
    <location>
        <begin position="1"/>
        <end position="24"/>
    </location>
</feature>
<gene>
    <name evidence="6" type="ORF">AAFF_G00074210</name>
</gene>
<evidence type="ECO:0000256" key="1">
    <source>
        <dbReference type="ARBA" id="ARBA00004613"/>
    </source>
</evidence>
<evidence type="ECO:0000256" key="3">
    <source>
        <dbReference type="ARBA" id="ARBA00023157"/>
    </source>
</evidence>
<dbReference type="GO" id="GO:0005577">
    <property type="term" value="C:fibrinogen complex"/>
    <property type="evidence" value="ECO:0007669"/>
    <property type="project" value="TreeGrafter"/>
</dbReference>
<dbReference type="Proteomes" id="UP001221898">
    <property type="component" value="Unassembled WGS sequence"/>
</dbReference>
<organism evidence="6 7">
    <name type="scientific">Aldrovandia affinis</name>
    <dbReference type="NCBI Taxonomy" id="143900"/>
    <lineage>
        <taxon>Eukaryota</taxon>
        <taxon>Metazoa</taxon>
        <taxon>Chordata</taxon>
        <taxon>Craniata</taxon>
        <taxon>Vertebrata</taxon>
        <taxon>Euteleostomi</taxon>
        <taxon>Actinopterygii</taxon>
        <taxon>Neopterygii</taxon>
        <taxon>Teleostei</taxon>
        <taxon>Notacanthiformes</taxon>
        <taxon>Halosauridae</taxon>
        <taxon>Aldrovandia</taxon>
    </lineage>
</organism>
<dbReference type="InterPro" id="IPR036056">
    <property type="entry name" value="Fibrinogen-like_C"/>
</dbReference>
<dbReference type="EMBL" id="JAINUG010000145">
    <property type="protein sequence ID" value="KAJ8392543.1"/>
    <property type="molecule type" value="Genomic_DNA"/>
</dbReference>
<comment type="subcellular location">
    <subcellularLocation>
        <location evidence="1">Secreted</location>
    </subcellularLocation>
</comment>
<comment type="caution">
    <text evidence="6">The sequence shown here is derived from an EMBL/GenBank/DDBJ whole genome shotgun (WGS) entry which is preliminary data.</text>
</comment>
<dbReference type="PANTHER" id="PTHR47221">
    <property type="entry name" value="FIBRINOGEN ALPHA CHAIN"/>
    <property type="match status" value="1"/>
</dbReference>
<dbReference type="PROSITE" id="PS51257">
    <property type="entry name" value="PROKAR_LIPOPROTEIN"/>
    <property type="match status" value="1"/>
</dbReference>
<dbReference type="InterPro" id="IPR014716">
    <property type="entry name" value="Fibrinogen_a/b/g_C_1"/>
</dbReference>
<sequence length="403" mass="46016">MTARIVPKKVRLVCLLLLVTSSCAFPSKEAEELDQTPAEERMEANSRFALLDDVRLLANGLLQLGQSLKEFVHKTKSQINDIFHKLSIFDRSFYQLSMATSEIKEGEEELKKTTSFLKVNNEEIKNLSLEISSKVNSILQERSQLQSAVWGLEARLSGLSENQHSADQITDVSALKDVILAQERSITDLLKAVREQHDQLDYQKNRIKSLEDKLDLDAVQDTTEQKADSNPEAPKLFEYLTNNSTSTSFVNGEFWLGLKKIYSIARKNYLILHIQLEDWKEEKRSVDYQFSLEGPGSHYTVHLTHLSGDLPDAMTNHTGMKFSTKDRDNDNDKDNNCAHSYTGGWWFNACGETNLNGNYLWVRPRGRMERRRGLYWKSERGGSYSLKSTKISIRHGADVSSFH</sequence>
<dbReference type="PROSITE" id="PS51406">
    <property type="entry name" value="FIBRINOGEN_C_2"/>
    <property type="match status" value="1"/>
</dbReference>
<protein>
    <recommendedName>
        <fullName evidence="5">Fibrinogen C-terminal domain-containing protein</fullName>
    </recommendedName>
</protein>
<dbReference type="AlphaFoldDB" id="A0AAD7RY71"/>
<feature type="domain" description="Fibrinogen C-terminal" evidence="5">
    <location>
        <begin position="250"/>
        <end position="397"/>
    </location>
</feature>
<dbReference type="InterPro" id="IPR002181">
    <property type="entry name" value="Fibrinogen_a/b/g_C_dom"/>
</dbReference>
<name>A0AAD7RY71_9TELE</name>
<keyword evidence="7" id="KW-1185">Reference proteome</keyword>
<dbReference type="GO" id="GO:0034116">
    <property type="term" value="P:positive regulation of heterotypic cell-cell adhesion"/>
    <property type="evidence" value="ECO:0007669"/>
    <property type="project" value="TreeGrafter"/>
</dbReference>
<evidence type="ECO:0000256" key="4">
    <source>
        <dbReference type="SAM" id="SignalP"/>
    </source>
</evidence>
<evidence type="ECO:0000313" key="7">
    <source>
        <dbReference type="Proteomes" id="UP001221898"/>
    </source>
</evidence>
<dbReference type="PANTHER" id="PTHR47221:SF7">
    <property type="entry name" value="FIBRINOGEN BETA CHAIN"/>
    <property type="match status" value="1"/>
</dbReference>
<dbReference type="GO" id="GO:0030674">
    <property type="term" value="F:protein-macromolecule adaptor activity"/>
    <property type="evidence" value="ECO:0007669"/>
    <property type="project" value="TreeGrafter"/>
</dbReference>
<evidence type="ECO:0000256" key="2">
    <source>
        <dbReference type="ARBA" id="ARBA00022525"/>
    </source>
</evidence>
<dbReference type="GO" id="GO:0005201">
    <property type="term" value="F:extracellular matrix structural constituent"/>
    <property type="evidence" value="ECO:0007669"/>
    <property type="project" value="TreeGrafter"/>
</dbReference>
<keyword evidence="3" id="KW-1015">Disulfide bond</keyword>
<proteinExistence type="predicted"/>
<dbReference type="Gene3D" id="3.90.215.10">
    <property type="entry name" value="Gamma Fibrinogen, chain A, domain 1"/>
    <property type="match status" value="1"/>
</dbReference>
<dbReference type="SMART" id="SM00186">
    <property type="entry name" value="FBG"/>
    <property type="match status" value="1"/>
</dbReference>
<evidence type="ECO:0000313" key="6">
    <source>
        <dbReference type="EMBL" id="KAJ8392543.1"/>
    </source>
</evidence>
<evidence type="ECO:0000259" key="5">
    <source>
        <dbReference type="PROSITE" id="PS51406"/>
    </source>
</evidence>
<keyword evidence="4" id="KW-0732">Signal</keyword>
<dbReference type="GO" id="GO:0070527">
    <property type="term" value="P:platelet aggregation"/>
    <property type="evidence" value="ECO:0007669"/>
    <property type="project" value="TreeGrafter"/>
</dbReference>
<dbReference type="Pfam" id="PF00147">
    <property type="entry name" value="Fibrinogen_C"/>
    <property type="match status" value="1"/>
</dbReference>
<dbReference type="GO" id="GO:0042730">
    <property type="term" value="P:fibrinolysis"/>
    <property type="evidence" value="ECO:0007669"/>
    <property type="project" value="TreeGrafter"/>
</dbReference>
<dbReference type="SUPFAM" id="SSF56496">
    <property type="entry name" value="Fibrinogen C-terminal domain-like"/>
    <property type="match status" value="1"/>
</dbReference>
<feature type="chain" id="PRO_5041971923" description="Fibrinogen C-terminal domain-containing protein" evidence="4">
    <location>
        <begin position="25"/>
        <end position="403"/>
    </location>
</feature>